<dbReference type="PANTHER" id="PTHR40114:SF1">
    <property type="entry name" value="SLR0698 PROTEIN"/>
    <property type="match status" value="1"/>
</dbReference>
<dbReference type="CDD" id="cd07891">
    <property type="entry name" value="CYTH-like_CthTTM-like_1"/>
    <property type="match status" value="1"/>
</dbReference>
<dbReference type="SUPFAM" id="SSF55154">
    <property type="entry name" value="CYTH-like phosphatases"/>
    <property type="match status" value="1"/>
</dbReference>
<organism evidence="3 4">
    <name type="scientific">Porphyromonas catoniae F0037</name>
    <dbReference type="NCBI Taxonomy" id="1127696"/>
    <lineage>
        <taxon>Bacteria</taxon>
        <taxon>Pseudomonadati</taxon>
        <taxon>Bacteroidota</taxon>
        <taxon>Bacteroidia</taxon>
        <taxon>Bacteroidales</taxon>
        <taxon>Porphyromonadaceae</taxon>
        <taxon>Porphyromonas</taxon>
    </lineage>
</organism>
<dbReference type="PATRIC" id="fig|1127696.3.peg.1228"/>
<sequence length="150" mass="16941">MQEIEHKFLVRSMDFLSEATEAYPIDQGYLHASPPTLRVRVRGDQGFLTIKGGSDKSGLAREEYEYEIPLSDAKALLALCGPRRLTKTRYLVPYAGYTWEVDVFSGRHEGLILAELEVTSLDETFPLPPWVGDEVTGNPRYYNGWLAGEQ</sequence>
<dbReference type="InterPro" id="IPR023577">
    <property type="entry name" value="CYTH_domain"/>
</dbReference>
<reference evidence="3 4" key="1">
    <citation type="submission" date="2012-05" db="EMBL/GenBank/DDBJ databases">
        <authorList>
            <person name="Weinstock G."/>
            <person name="Sodergren E."/>
            <person name="Lobos E.A."/>
            <person name="Fulton L."/>
            <person name="Fulton R."/>
            <person name="Courtney L."/>
            <person name="Fronick C."/>
            <person name="O'Laughlin M."/>
            <person name="Godfrey J."/>
            <person name="Wilson R.M."/>
            <person name="Miner T."/>
            <person name="Farmer C."/>
            <person name="Delehaunty K."/>
            <person name="Cordes M."/>
            <person name="Minx P."/>
            <person name="Tomlinson C."/>
            <person name="Chen J."/>
            <person name="Wollam A."/>
            <person name="Pepin K.H."/>
            <person name="Bhonagiri V."/>
            <person name="Zhang X."/>
            <person name="Suruliraj S."/>
            <person name="Warren W."/>
            <person name="Mitreva M."/>
            <person name="Mardis E.R."/>
            <person name="Wilson R.K."/>
        </authorList>
    </citation>
    <scope>NUCLEOTIDE SEQUENCE [LARGE SCALE GENOMIC DNA]</scope>
    <source>
        <strain evidence="3 4">F0037</strain>
    </source>
</reference>
<dbReference type="Gene3D" id="2.40.320.10">
    <property type="entry name" value="Hypothetical Protein Pfu-838710-001"/>
    <property type="match status" value="1"/>
</dbReference>
<feature type="domain" description="CYTH" evidence="2">
    <location>
        <begin position="1"/>
        <end position="148"/>
    </location>
</feature>
<evidence type="ECO:0000313" key="3">
    <source>
        <dbReference type="EMBL" id="EKY00623.1"/>
    </source>
</evidence>
<dbReference type="PANTHER" id="PTHR40114">
    <property type="entry name" value="SLR0698 PROTEIN"/>
    <property type="match status" value="1"/>
</dbReference>
<accession>L1NB72</accession>
<evidence type="ECO:0000259" key="2">
    <source>
        <dbReference type="PROSITE" id="PS51707"/>
    </source>
</evidence>
<dbReference type="InterPro" id="IPR033469">
    <property type="entry name" value="CYTH-like_dom_sf"/>
</dbReference>
<dbReference type="AlphaFoldDB" id="L1NB72"/>
<dbReference type="RefSeq" id="WP_005467440.1">
    <property type="nucleotide sequence ID" value="NZ_KB291032.1"/>
</dbReference>
<protein>
    <submittedName>
        <fullName evidence="3">Adenylate cyclase</fullName>
    </submittedName>
</protein>
<evidence type="ECO:0000313" key="4">
    <source>
        <dbReference type="Proteomes" id="UP000010408"/>
    </source>
</evidence>
<dbReference type="Proteomes" id="UP000010408">
    <property type="component" value="Unassembled WGS sequence"/>
</dbReference>
<proteinExistence type="predicted"/>
<dbReference type="EMBL" id="AMEQ01000037">
    <property type="protein sequence ID" value="EKY00623.1"/>
    <property type="molecule type" value="Genomic_DNA"/>
</dbReference>
<dbReference type="SMART" id="SM01118">
    <property type="entry name" value="CYTH"/>
    <property type="match status" value="1"/>
</dbReference>
<dbReference type="PROSITE" id="PS51707">
    <property type="entry name" value="CYTH"/>
    <property type="match status" value="1"/>
</dbReference>
<gene>
    <name evidence="3" type="ORF">HMPREF9134_01360</name>
</gene>
<evidence type="ECO:0000256" key="1">
    <source>
        <dbReference type="PIRSR" id="PIRSR016487-1"/>
    </source>
</evidence>
<dbReference type="HOGENOM" id="CLU_109545_1_0_10"/>
<dbReference type="eggNOG" id="COG2954">
    <property type="taxonomic scope" value="Bacteria"/>
</dbReference>
<dbReference type="STRING" id="1127696.HMPREF9134_01360"/>
<comment type="caution">
    <text evidence="3">The sequence shown here is derived from an EMBL/GenBank/DDBJ whole genome shotgun (WGS) entry which is preliminary data.</text>
</comment>
<feature type="active site" description="Proton acceptor" evidence="1">
    <location>
        <position position="29"/>
    </location>
</feature>
<name>L1NB72_9PORP</name>
<dbReference type="PIRSF" id="PIRSF016487">
    <property type="entry name" value="CYTH_UCP016487"/>
    <property type="match status" value="1"/>
</dbReference>
<dbReference type="Pfam" id="PF01928">
    <property type="entry name" value="CYTH"/>
    <property type="match status" value="1"/>
</dbReference>
<dbReference type="InterPro" id="IPR012042">
    <property type="entry name" value="NeuTTM/CthTTM-like"/>
</dbReference>